<dbReference type="Proteomes" id="UP000734511">
    <property type="component" value="Unassembled WGS sequence"/>
</dbReference>
<feature type="compositionally biased region" description="Polar residues" evidence="1">
    <location>
        <begin position="97"/>
        <end position="108"/>
    </location>
</feature>
<comment type="caution">
    <text evidence="3">The sequence shown here is derived from an EMBL/GenBank/DDBJ whole genome shotgun (WGS) entry which is preliminary data.</text>
</comment>
<feature type="region of interest" description="Disordered" evidence="1">
    <location>
        <begin position="544"/>
        <end position="596"/>
    </location>
</feature>
<dbReference type="Pfam" id="PF12307">
    <property type="entry name" value="DUF3631"/>
    <property type="match status" value="1"/>
</dbReference>
<sequence>MPRTNPGADGAPPSPAWPPVAISGGPGRVAGGPLDARGPVPEWSADQGTTAGAILRTNGGWSAARHAGPAGERTASSEAEDRTEAERLVPGPAVRTDQGTDQAWSAQVTALDAADHAGPLTGTSGQGTSDDDGKGPGGPDRAAVDDASTAGGPGRGPVERTAVVQVPSGPRGPDQPSADHPQSEGAGLLDELRAAVARYVVPPSPEALDAITLWIAATHLQPAWQHAPRLAIVAPTKACGKSRLLDVLHETVHDPFITVNSTPAAIFRSITEQPPTLLVDEADTIFGSVKVAEKNEEMRGLLNAGHQRNRPTTRVVGPEHKPVKFPTFAMAAIAGIGDLPDTIMDRAVVIRMRKRLESEHVDDFRTRTDVPFLQAVRARLADWLGPQLEAASDLVPTMPVRDRAADTWEPLVAVADLAGGAWPQRARTACRTMTDREKGNEHDRGAKIRILVDIRAAFARNGDPRLMATETLLHALNSDPEAPWHEHGPVGLTARKLQMLLADYEIHSANRRFSESTQRRGYARADFTDAWNRYCPAPESVASAASGVHSAAPPVGAERSESEARSRPSPPQATQRRGPGSGLPLAPLVPGTGPRR</sequence>
<dbReference type="InterPro" id="IPR022081">
    <property type="entry name" value="DUF3631"/>
</dbReference>
<evidence type="ECO:0000313" key="3">
    <source>
        <dbReference type="EMBL" id="NJP43239.1"/>
    </source>
</evidence>
<evidence type="ECO:0000313" key="4">
    <source>
        <dbReference type="Proteomes" id="UP000734511"/>
    </source>
</evidence>
<dbReference type="EMBL" id="JAATEJ010000004">
    <property type="protein sequence ID" value="NJP43239.1"/>
    <property type="molecule type" value="Genomic_DNA"/>
</dbReference>
<name>A0ABX0ZLY5_9ACTN</name>
<proteinExistence type="predicted"/>
<gene>
    <name evidence="3" type="ORF">HCN08_07460</name>
</gene>
<feature type="region of interest" description="Disordered" evidence="1">
    <location>
        <begin position="1"/>
        <end position="184"/>
    </location>
</feature>
<evidence type="ECO:0000256" key="1">
    <source>
        <dbReference type="SAM" id="MobiDB-lite"/>
    </source>
</evidence>
<reference evidence="3 4" key="1">
    <citation type="submission" date="2020-03" db="EMBL/GenBank/DDBJ databases">
        <title>WGS of actinomycetes isolated from Thailand.</title>
        <authorList>
            <person name="Thawai C."/>
        </authorList>
    </citation>
    <scope>NUCLEOTIDE SEQUENCE [LARGE SCALE GENOMIC DNA]</scope>
    <source>
        <strain evidence="3 4">PRB2-1</strain>
    </source>
</reference>
<protein>
    <submittedName>
        <fullName evidence="3">DUF3631 domain-containing protein</fullName>
    </submittedName>
</protein>
<accession>A0ABX0ZLY5</accession>
<keyword evidence="4" id="KW-1185">Reference proteome</keyword>
<evidence type="ECO:0000259" key="2">
    <source>
        <dbReference type="Pfam" id="PF12307"/>
    </source>
</evidence>
<organism evidence="3 4">
    <name type="scientific">Actinacidiphila epipremni</name>
    <dbReference type="NCBI Taxonomy" id="2053013"/>
    <lineage>
        <taxon>Bacteria</taxon>
        <taxon>Bacillati</taxon>
        <taxon>Actinomycetota</taxon>
        <taxon>Actinomycetes</taxon>
        <taxon>Kitasatosporales</taxon>
        <taxon>Streptomycetaceae</taxon>
        <taxon>Actinacidiphila</taxon>
    </lineage>
</organism>
<feature type="domain" description="DUF3631" evidence="2">
    <location>
        <begin position="351"/>
        <end position="534"/>
    </location>
</feature>